<evidence type="ECO:0000313" key="2">
    <source>
        <dbReference type="EMBL" id="OHS97523.1"/>
    </source>
</evidence>
<feature type="transmembrane region" description="Helical" evidence="1">
    <location>
        <begin position="183"/>
        <end position="216"/>
    </location>
</feature>
<proteinExistence type="predicted"/>
<keyword evidence="1" id="KW-0812">Transmembrane</keyword>
<feature type="transmembrane region" description="Helical" evidence="1">
    <location>
        <begin position="346"/>
        <end position="366"/>
    </location>
</feature>
<sequence>MSNNILHHNPSPRPFDDPPQKIRKGISLSSLDDPVRIVQKPKEATKPFRFPSILSLFIFFPIVFAAFHFSFINPSLSFDEDDRDNFPLKYFFNDVIFSLIPDDYSFIIHISATSILLYFYFATISQTSNQILAIFLTFSILTDVPIISELTSSTPSALEIIFLALIILSLSKMNQTEISFNVWSFWLFLSVFVASISTAMRIENIILFIPIIISVISETVHRFYVIFIFIFTMLLNLAVLLLIDRTIRLPNISLDLISSKELFSHCLNDCNGLFVWTLIIIPVLCFFTQFSVNEHIFLFELLLTIVLLFKIPISSYKETYCPRTLMIRFISYICVGKILCQQKSGIVGYIFASLVCVTVLVFQLFGEFVLPFYQNMLHSIFFWI</sequence>
<gene>
    <name evidence="2" type="ORF">TRFO_36283</name>
</gene>
<name>A0A1J4JIY6_9EUKA</name>
<feature type="transmembrane region" description="Helical" evidence="1">
    <location>
        <begin position="131"/>
        <end position="148"/>
    </location>
</feature>
<keyword evidence="1" id="KW-0472">Membrane</keyword>
<protein>
    <submittedName>
        <fullName evidence="2">Uncharacterized protein</fullName>
    </submittedName>
</protein>
<organism evidence="2 3">
    <name type="scientific">Tritrichomonas foetus</name>
    <dbReference type="NCBI Taxonomy" id="1144522"/>
    <lineage>
        <taxon>Eukaryota</taxon>
        <taxon>Metamonada</taxon>
        <taxon>Parabasalia</taxon>
        <taxon>Tritrichomonadida</taxon>
        <taxon>Tritrichomonadidae</taxon>
        <taxon>Tritrichomonas</taxon>
    </lineage>
</organism>
<comment type="caution">
    <text evidence="2">The sequence shown here is derived from an EMBL/GenBank/DDBJ whole genome shotgun (WGS) entry which is preliminary data.</text>
</comment>
<dbReference type="EMBL" id="MLAK01001111">
    <property type="protein sequence ID" value="OHS97523.1"/>
    <property type="molecule type" value="Genomic_DNA"/>
</dbReference>
<dbReference type="VEuPathDB" id="TrichDB:TRFO_36283"/>
<reference evidence="2" key="1">
    <citation type="submission" date="2016-10" db="EMBL/GenBank/DDBJ databases">
        <authorList>
            <person name="Benchimol M."/>
            <person name="Almeida L.G."/>
            <person name="Vasconcelos A.T."/>
            <person name="Perreira-Neves A."/>
            <person name="Rosa I.A."/>
            <person name="Tasca T."/>
            <person name="Bogo M.R."/>
            <person name="de Souza W."/>
        </authorList>
    </citation>
    <scope>NUCLEOTIDE SEQUENCE [LARGE SCALE GENOMIC DNA]</scope>
    <source>
        <strain evidence="2">K</strain>
    </source>
</reference>
<feature type="transmembrane region" description="Helical" evidence="1">
    <location>
        <begin position="296"/>
        <end position="313"/>
    </location>
</feature>
<dbReference type="AlphaFoldDB" id="A0A1J4JIY6"/>
<feature type="transmembrane region" description="Helical" evidence="1">
    <location>
        <begin position="154"/>
        <end position="171"/>
    </location>
</feature>
<feature type="transmembrane region" description="Helical" evidence="1">
    <location>
        <begin position="222"/>
        <end position="243"/>
    </location>
</feature>
<evidence type="ECO:0000256" key="1">
    <source>
        <dbReference type="SAM" id="Phobius"/>
    </source>
</evidence>
<accession>A0A1J4JIY6</accession>
<feature type="transmembrane region" description="Helical" evidence="1">
    <location>
        <begin position="273"/>
        <end position="290"/>
    </location>
</feature>
<dbReference type="RefSeq" id="XP_068350660.1">
    <property type="nucleotide sequence ID" value="XM_068510734.1"/>
</dbReference>
<feature type="transmembrane region" description="Helical" evidence="1">
    <location>
        <begin position="50"/>
        <end position="72"/>
    </location>
</feature>
<keyword evidence="3" id="KW-1185">Reference proteome</keyword>
<dbReference type="GeneID" id="94845438"/>
<keyword evidence="1" id="KW-1133">Transmembrane helix</keyword>
<feature type="transmembrane region" description="Helical" evidence="1">
    <location>
        <begin position="104"/>
        <end position="124"/>
    </location>
</feature>
<evidence type="ECO:0000313" key="3">
    <source>
        <dbReference type="Proteomes" id="UP000179807"/>
    </source>
</evidence>
<dbReference type="Proteomes" id="UP000179807">
    <property type="component" value="Unassembled WGS sequence"/>
</dbReference>